<dbReference type="InterPro" id="IPR023271">
    <property type="entry name" value="Aquaporin-like"/>
</dbReference>
<dbReference type="PANTHER" id="PTHR19139">
    <property type="entry name" value="AQUAPORIN TRANSPORTER"/>
    <property type="match status" value="1"/>
</dbReference>
<dbReference type="InterPro" id="IPR034294">
    <property type="entry name" value="Aquaporin_transptr"/>
</dbReference>
<keyword evidence="5" id="KW-0813">Transport</keyword>
<dbReference type="GO" id="GO:0005886">
    <property type="term" value="C:plasma membrane"/>
    <property type="evidence" value="ECO:0007669"/>
    <property type="project" value="TreeGrafter"/>
</dbReference>
<evidence type="ECO:0000256" key="6">
    <source>
        <dbReference type="SAM" id="Phobius"/>
    </source>
</evidence>
<comment type="similarity">
    <text evidence="5">Belongs to the MIP/aquaporin (TC 1.A.8) family.</text>
</comment>
<feature type="transmembrane region" description="Helical" evidence="6">
    <location>
        <begin position="138"/>
        <end position="157"/>
    </location>
</feature>
<feature type="transmembrane region" description="Helical" evidence="6">
    <location>
        <begin position="215"/>
        <end position="235"/>
    </location>
</feature>
<feature type="transmembrane region" description="Helical" evidence="6">
    <location>
        <begin position="51"/>
        <end position="71"/>
    </location>
</feature>
<accession>A0A1Y1KP63</accession>
<evidence type="ECO:0008006" key="8">
    <source>
        <dbReference type="Google" id="ProtNLM"/>
    </source>
</evidence>
<keyword evidence="4 6" id="KW-0472">Membrane</keyword>
<dbReference type="SUPFAM" id="SSF81338">
    <property type="entry name" value="Aquaporin-like"/>
    <property type="match status" value="1"/>
</dbReference>
<name>A0A1Y1KP63_PHOPY</name>
<dbReference type="Gene3D" id="1.20.1080.10">
    <property type="entry name" value="Glycerol uptake facilitator protein"/>
    <property type="match status" value="1"/>
</dbReference>
<feature type="transmembrane region" description="Helical" evidence="6">
    <location>
        <begin position="21"/>
        <end position="39"/>
    </location>
</feature>
<evidence type="ECO:0000256" key="1">
    <source>
        <dbReference type="ARBA" id="ARBA00004141"/>
    </source>
</evidence>
<keyword evidence="3 6" id="KW-1133">Transmembrane helix</keyword>
<evidence type="ECO:0000256" key="5">
    <source>
        <dbReference type="RuleBase" id="RU000477"/>
    </source>
</evidence>
<evidence type="ECO:0000313" key="7">
    <source>
        <dbReference type="EMBL" id="JAV63203.1"/>
    </source>
</evidence>
<feature type="transmembrane region" description="Helical" evidence="6">
    <location>
        <begin position="177"/>
        <end position="195"/>
    </location>
</feature>
<evidence type="ECO:0000256" key="2">
    <source>
        <dbReference type="ARBA" id="ARBA00022692"/>
    </source>
</evidence>
<evidence type="ECO:0000256" key="3">
    <source>
        <dbReference type="ARBA" id="ARBA00022989"/>
    </source>
</evidence>
<sequence length="251" mass="27358">MNREKIDYKPLKMIDKVTITLSEFLGTAVLLFVACMGCVPNSQNELLPESAAIVSGLAVMITIFLFGHISGAHVNPLTSINAVIVGQISFKLLPFYLLAQLTGALSGYGMLKYVTPAYRLEYTEGNHGVCATVPHTDLTAAQALVAEIIFSLILSFANCSSWDPRNVDKADSMPLKFGFLVGTLIMAGGTYTGASMNPFKSFAPAAWNNDWERHWVYWVGPLTSAVAVPICYRMLVLKGKNCQIPIEDSLQ</sequence>
<evidence type="ECO:0000256" key="4">
    <source>
        <dbReference type="ARBA" id="ARBA00023136"/>
    </source>
</evidence>
<dbReference type="InterPro" id="IPR000425">
    <property type="entry name" value="MIP"/>
</dbReference>
<proteinExistence type="inferred from homology"/>
<comment type="subcellular location">
    <subcellularLocation>
        <location evidence="1">Membrane</location>
        <topology evidence="1">Multi-pass membrane protein</topology>
    </subcellularLocation>
</comment>
<reference evidence="7" key="1">
    <citation type="journal article" date="2016" name="Sci. Rep.">
        <title>Molecular characterization of firefly nuptial gifts: a multi-omics approach sheds light on postcopulatory sexual selection.</title>
        <authorList>
            <person name="Al-Wathiqui N."/>
            <person name="Fallon T.R."/>
            <person name="South A."/>
            <person name="Weng J.K."/>
            <person name="Lewis S.M."/>
        </authorList>
    </citation>
    <scope>NUCLEOTIDE SEQUENCE</scope>
</reference>
<dbReference type="PANTHER" id="PTHR19139:SF270">
    <property type="entry name" value="ENTOMOGLYCEROPORIN 1-RELATED"/>
    <property type="match status" value="1"/>
</dbReference>
<dbReference type="GO" id="GO:0015267">
    <property type="term" value="F:channel activity"/>
    <property type="evidence" value="ECO:0007669"/>
    <property type="project" value="InterPro"/>
</dbReference>
<dbReference type="PROSITE" id="PS51257">
    <property type="entry name" value="PROKAR_LIPOPROTEIN"/>
    <property type="match status" value="1"/>
</dbReference>
<dbReference type="AlphaFoldDB" id="A0A1Y1KP63"/>
<keyword evidence="2 5" id="KW-0812">Transmembrane</keyword>
<dbReference type="EMBL" id="GEZM01077674">
    <property type="protein sequence ID" value="JAV63203.1"/>
    <property type="molecule type" value="Transcribed_RNA"/>
</dbReference>
<dbReference type="Pfam" id="PF00230">
    <property type="entry name" value="MIP"/>
    <property type="match status" value="1"/>
</dbReference>
<protein>
    <recommendedName>
        <fullName evidence="8">Aquaporin</fullName>
    </recommendedName>
</protein>
<organism evidence="7">
    <name type="scientific">Photinus pyralis</name>
    <name type="common">Common eastern firefly</name>
    <name type="synonym">Lampyris pyralis</name>
    <dbReference type="NCBI Taxonomy" id="7054"/>
    <lineage>
        <taxon>Eukaryota</taxon>
        <taxon>Metazoa</taxon>
        <taxon>Ecdysozoa</taxon>
        <taxon>Arthropoda</taxon>
        <taxon>Hexapoda</taxon>
        <taxon>Insecta</taxon>
        <taxon>Pterygota</taxon>
        <taxon>Neoptera</taxon>
        <taxon>Endopterygota</taxon>
        <taxon>Coleoptera</taxon>
        <taxon>Polyphaga</taxon>
        <taxon>Elateriformia</taxon>
        <taxon>Elateroidea</taxon>
        <taxon>Lampyridae</taxon>
        <taxon>Lampyrinae</taxon>
        <taxon>Photinus</taxon>
    </lineage>
</organism>
<dbReference type="PRINTS" id="PR00783">
    <property type="entry name" value="MINTRINSICP"/>
</dbReference>